<gene>
    <name evidence="1" type="ORF">SAMN05443545_101313</name>
</gene>
<dbReference type="STRING" id="574349.SAMN05443545_101313"/>
<evidence type="ECO:0000313" key="1">
    <source>
        <dbReference type="EMBL" id="SDW18310.1"/>
    </source>
</evidence>
<reference evidence="1 2" key="1">
    <citation type="submission" date="2016-10" db="EMBL/GenBank/DDBJ databases">
        <authorList>
            <person name="de Groot N.N."/>
        </authorList>
    </citation>
    <scope>NUCLEOTIDE SEQUENCE [LARGE SCALE GENOMIC DNA]</scope>
    <source>
        <strain evidence="1 2">DSM 19219</strain>
    </source>
</reference>
<protein>
    <submittedName>
        <fullName evidence="1">Uncharacterized protein</fullName>
    </submittedName>
</protein>
<organism evidence="1 2">
    <name type="scientific">Aidingimonas halophila</name>
    <dbReference type="NCBI Taxonomy" id="574349"/>
    <lineage>
        <taxon>Bacteria</taxon>
        <taxon>Pseudomonadati</taxon>
        <taxon>Pseudomonadota</taxon>
        <taxon>Gammaproteobacteria</taxon>
        <taxon>Oceanospirillales</taxon>
        <taxon>Halomonadaceae</taxon>
        <taxon>Aidingimonas</taxon>
    </lineage>
</organism>
<dbReference type="EMBL" id="FNNI01000001">
    <property type="protein sequence ID" value="SDW18310.1"/>
    <property type="molecule type" value="Genomic_DNA"/>
</dbReference>
<evidence type="ECO:0000313" key="2">
    <source>
        <dbReference type="Proteomes" id="UP000198500"/>
    </source>
</evidence>
<keyword evidence="2" id="KW-1185">Reference proteome</keyword>
<proteinExistence type="predicted"/>
<sequence>MRTTQTTTPRVYLHPAAANNPATVQRIQRDTRSLAVYSRDEKATRLIPTPTGNGGAA</sequence>
<accession>A0A1H2RGM1</accession>
<name>A0A1H2RGM1_9GAMM</name>
<dbReference type="AlphaFoldDB" id="A0A1H2RGM1"/>
<dbReference type="Proteomes" id="UP000198500">
    <property type="component" value="Unassembled WGS sequence"/>
</dbReference>